<evidence type="ECO:0000313" key="3">
    <source>
        <dbReference type="Proteomes" id="UP000576152"/>
    </source>
</evidence>
<organism evidence="2 3">
    <name type="scientific">Limimaricola variabilis</name>
    <dbReference type="NCBI Taxonomy" id="1492771"/>
    <lineage>
        <taxon>Bacteria</taxon>
        <taxon>Pseudomonadati</taxon>
        <taxon>Pseudomonadota</taxon>
        <taxon>Alphaproteobacteria</taxon>
        <taxon>Rhodobacterales</taxon>
        <taxon>Paracoccaceae</taxon>
        <taxon>Limimaricola</taxon>
    </lineage>
</organism>
<keyword evidence="3" id="KW-1185">Reference proteome</keyword>
<name>A0ABR6HPB8_9RHOB</name>
<dbReference type="SUPFAM" id="SSF159888">
    <property type="entry name" value="YdhG-like"/>
    <property type="match status" value="1"/>
</dbReference>
<gene>
    <name evidence="2" type="ORF">FHS00_001984</name>
</gene>
<dbReference type="Pfam" id="PF08818">
    <property type="entry name" value="DUF1801"/>
    <property type="match status" value="1"/>
</dbReference>
<protein>
    <submittedName>
        <fullName evidence="2">Uncharacterized protein YdeI (YjbR/CyaY-like superfamily)</fullName>
    </submittedName>
</protein>
<feature type="domain" description="YdhG-like" evidence="1">
    <location>
        <begin position="17"/>
        <end position="115"/>
    </location>
</feature>
<proteinExistence type="predicted"/>
<dbReference type="EMBL" id="JACIBX010000006">
    <property type="protein sequence ID" value="MBB3712402.1"/>
    <property type="molecule type" value="Genomic_DNA"/>
</dbReference>
<dbReference type="RefSeq" id="WP_221188781.1">
    <property type="nucleotide sequence ID" value="NZ_JACIBX010000006.1"/>
</dbReference>
<dbReference type="InterPro" id="IPR014922">
    <property type="entry name" value="YdhG-like"/>
</dbReference>
<dbReference type="InterPro" id="IPR016786">
    <property type="entry name" value="YdeI_bac"/>
</dbReference>
<dbReference type="Proteomes" id="UP000576152">
    <property type="component" value="Unassembled WGS sequence"/>
</dbReference>
<dbReference type="PIRSF" id="PIRSF021308">
    <property type="entry name" value="UCP021308"/>
    <property type="match status" value="1"/>
</dbReference>
<accession>A0ABR6HPB8</accession>
<sequence>MDDDARIEAFYAREGRWKAEKSALRAILRDTDGIEEVWKWRAPCYTCAGGNTAMVAGYAERCGISFFKGVLLSDPEGMLVAPGPNSRAVRMMVFRDLADIAARETVLRRYITEAVELDRAGRRVVLPKDDIDLPEELVAALDADPALAEAFAALTPGRQRGYALTIAGAKQSATRYARIEKWTPRIFEGKGIHDR</sequence>
<comment type="caution">
    <text evidence="2">The sequence shown here is derived from an EMBL/GenBank/DDBJ whole genome shotgun (WGS) entry which is preliminary data.</text>
</comment>
<evidence type="ECO:0000313" key="2">
    <source>
        <dbReference type="EMBL" id="MBB3712402.1"/>
    </source>
</evidence>
<dbReference type="Pfam" id="PF13376">
    <property type="entry name" value="OmdA"/>
    <property type="match status" value="1"/>
</dbReference>
<evidence type="ECO:0000259" key="1">
    <source>
        <dbReference type="Pfam" id="PF08818"/>
    </source>
</evidence>
<reference evidence="2 3" key="1">
    <citation type="submission" date="2020-08" db="EMBL/GenBank/DDBJ databases">
        <title>Genomic Encyclopedia of Type Strains, Phase III (KMG-III): the genomes of soil and plant-associated and newly described type strains.</title>
        <authorList>
            <person name="Whitman W."/>
        </authorList>
    </citation>
    <scope>NUCLEOTIDE SEQUENCE [LARGE SCALE GENOMIC DNA]</scope>
    <source>
        <strain evidence="2 3">CECT 8572</strain>
    </source>
</reference>